<dbReference type="InterPro" id="IPR013088">
    <property type="entry name" value="Znf_NHR/GATA"/>
</dbReference>
<evidence type="ECO:0000256" key="4">
    <source>
        <dbReference type="ARBA" id="ARBA00022833"/>
    </source>
</evidence>
<reference evidence="15" key="1">
    <citation type="journal article" date="2014" name="Front. Zool.">
        <title>Transcriptional profiling of reproductive development, lipid storage and molting throughout the last juvenile stage of the marine copepod Calanus finmarchicus.</title>
        <authorList>
            <person name="Tarrant A.M."/>
            <person name="Baumgartner M.F."/>
            <person name="Hansen B.H."/>
            <person name="Altin D."/>
            <person name="Nordtug T."/>
            <person name="Olsen A.J."/>
        </authorList>
    </citation>
    <scope>NUCLEOTIDE SEQUENCE</scope>
    <source>
        <tissue evidence="15">Whole animal</tissue>
    </source>
</reference>
<feature type="non-terminal residue" evidence="15">
    <location>
        <position position="316"/>
    </location>
</feature>
<organism evidence="15">
    <name type="scientific">Calanus finmarchicus</name>
    <name type="common">Calanus tonsus</name>
    <dbReference type="NCBI Taxonomy" id="6837"/>
    <lineage>
        <taxon>Eukaryota</taxon>
        <taxon>Metazoa</taxon>
        <taxon>Ecdysozoa</taxon>
        <taxon>Arthropoda</taxon>
        <taxon>Crustacea</taxon>
        <taxon>Multicrustacea</taxon>
        <taxon>Hexanauplia</taxon>
        <taxon>Copepoda</taxon>
        <taxon>Calanoida</taxon>
        <taxon>Calanidae</taxon>
        <taxon>Calanus</taxon>
    </lineage>
</organism>
<feature type="compositionally biased region" description="Low complexity" evidence="13">
    <location>
        <begin position="22"/>
        <end position="35"/>
    </location>
</feature>
<evidence type="ECO:0000256" key="2">
    <source>
        <dbReference type="ARBA" id="ARBA00022723"/>
    </source>
</evidence>
<dbReference type="PROSITE" id="PS51030">
    <property type="entry name" value="NUCLEAR_REC_DBD_2"/>
    <property type="match status" value="1"/>
</dbReference>
<feature type="domain" description="Nuclear receptor" evidence="14">
    <location>
        <begin position="166"/>
        <end position="241"/>
    </location>
</feature>
<sequence>QDLDIQRHSVIVSPSQIHHLSSSDQSRDNSPSPTLSLLPNLPTSFENYLHQHQRTLSENCDNILMKQEPEVTTKVEQIFMPTDFHSVITTQASIPNFLHFNPDENVAQSIAQSVLSQCNKLENNLEKSLRDEDQQTTANQVIFSGSGVLSVKSSTISQPSTPQGMVLLCAVCGDNAACQHYGVRTCEGCKGFFKRTVQKNAKYVCLADKNCPVDKRRRNRCQFCRFQKCLAVGMVKEVVRTDGLKGRRGRLPTKPRSNQDPPPSPPVAMITSLVRAHVESTPKLESLDYSQYVEMNDEEMDSKAGLIALEAARISQ</sequence>
<dbReference type="PANTHER" id="PTHR24085">
    <property type="entry name" value="NUCLEAR HORMONE RECEPTOR"/>
    <property type="match status" value="1"/>
</dbReference>
<keyword evidence="6" id="KW-0238">DNA-binding</keyword>
<evidence type="ECO:0000256" key="11">
    <source>
        <dbReference type="ARBA" id="ARBA00071265"/>
    </source>
</evidence>
<keyword evidence="8 15" id="KW-0675">Receptor</keyword>
<dbReference type="EMBL" id="KJ026940">
    <property type="protein sequence ID" value="AHN16688.1"/>
    <property type="molecule type" value="mRNA"/>
</dbReference>
<dbReference type="PANTHER" id="PTHR24085:SF4">
    <property type="entry name" value="NUCLEAR HORMONE RECEPTOR HR38-RELATED"/>
    <property type="match status" value="1"/>
</dbReference>
<dbReference type="SUPFAM" id="SSF57716">
    <property type="entry name" value="Glucocorticoid receptor-like (DNA-binding domain)"/>
    <property type="match status" value="1"/>
</dbReference>
<dbReference type="GO" id="GO:0008270">
    <property type="term" value="F:zinc ion binding"/>
    <property type="evidence" value="ECO:0007669"/>
    <property type="project" value="UniProtKB-KW"/>
</dbReference>
<evidence type="ECO:0000256" key="7">
    <source>
        <dbReference type="ARBA" id="ARBA00023163"/>
    </source>
</evidence>
<dbReference type="GO" id="GO:0071376">
    <property type="term" value="P:cellular response to corticotropin-releasing hormone stimulus"/>
    <property type="evidence" value="ECO:0007669"/>
    <property type="project" value="TreeGrafter"/>
</dbReference>
<keyword evidence="4" id="KW-0862">Zinc</keyword>
<evidence type="ECO:0000259" key="14">
    <source>
        <dbReference type="PROSITE" id="PS51030"/>
    </source>
</evidence>
<keyword evidence="3" id="KW-0863">Zinc-finger</keyword>
<comment type="subcellular location">
    <subcellularLocation>
        <location evidence="1">Nucleus</location>
    </subcellularLocation>
</comment>
<feature type="region of interest" description="Disordered" evidence="13">
    <location>
        <begin position="243"/>
        <end position="266"/>
    </location>
</feature>
<comment type="subunit">
    <text evidence="10">Forms a heterodimer with USP.</text>
</comment>
<dbReference type="Pfam" id="PF00105">
    <property type="entry name" value="zf-C4"/>
    <property type="match status" value="1"/>
</dbReference>
<dbReference type="GO" id="GO:0000978">
    <property type="term" value="F:RNA polymerase II cis-regulatory region sequence-specific DNA binding"/>
    <property type="evidence" value="ECO:0007669"/>
    <property type="project" value="TreeGrafter"/>
</dbReference>
<evidence type="ECO:0000256" key="9">
    <source>
        <dbReference type="ARBA" id="ARBA00023242"/>
    </source>
</evidence>
<dbReference type="CDD" id="cd06969">
    <property type="entry name" value="NR_DBD_NGFI-B"/>
    <property type="match status" value="1"/>
</dbReference>
<evidence type="ECO:0000256" key="13">
    <source>
        <dbReference type="SAM" id="MobiDB-lite"/>
    </source>
</evidence>
<gene>
    <name evidence="15" type="primary">HR38b</name>
</gene>
<dbReference type="AlphaFoldDB" id="X2GGR5"/>
<keyword evidence="7" id="KW-0804">Transcription</keyword>
<dbReference type="InterPro" id="IPR001628">
    <property type="entry name" value="Znf_hrmn_rcpt"/>
</dbReference>
<dbReference type="PROSITE" id="PS00031">
    <property type="entry name" value="NUCLEAR_REC_DBD_1"/>
    <property type="match status" value="1"/>
</dbReference>
<dbReference type="PRINTS" id="PR00047">
    <property type="entry name" value="STROIDFINGER"/>
</dbReference>
<dbReference type="SMART" id="SM00399">
    <property type="entry name" value="ZnF_C4"/>
    <property type="match status" value="1"/>
</dbReference>
<keyword evidence="5" id="KW-0805">Transcription regulation</keyword>
<proteinExistence type="evidence at transcript level"/>
<evidence type="ECO:0000256" key="6">
    <source>
        <dbReference type="ARBA" id="ARBA00023125"/>
    </source>
</evidence>
<evidence type="ECO:0000256" key="8">
    <source>
        <dbReference type="ARBA" id="ARBA00023170"/>
    </source>
</evidence>
<evidence type="ECO:0000256" key="1">
    <source>
        <dbReference type="ARBA" id="ARBA00004123"/>
    </source>
</evidence>
<feature type="region of interest" description="Disordered" evidence="13">
    <location>
        <begin position="16"/>
        <end position="35"/>
    </location>
</feature>
<dbReference type="GO" id="GO:0035259">
    <property type="term" value="F:nuclear glucocorticoid receptor binding"/>
    <property type="evidence" value="ECO:0007669"/>
    <property type="project" value="TreeGrafter"/>
</dbReference>
<evidence type="ECO:0000256" key="12">
    <source>
        <dbReference type="ARBA" id="ARBA00075617"/>
    </source>
</evidence>
<name>X2GGR5_CALFI</name>
<evidence type="ECO:0000256" key="10">
    <source>
        <dbReference type="ARBA" id="ARBA00065130"/>
    </source>
</evidence>
<evidence type="ECO:0000313" key="15">
    <source>
        <dbReference type="EMBL" id="AHN16688.1"/>
    </source>
</evidence>
<accession>X2GGR5</accession>
<dbReference type="GO" id="GO:0005634">
    <property type="term" value="C:nucleus"/>
    <property type="evidence" value="ECO:0007669"/>
    <property type="project" value="UniProtKB-SubCell"/>
</dbReference>
<dbReference type="GO" id="GO:0005667">
    <property type="term" value="C:transcription regulator complex"/>
    <property type="evidence" value="ECO:0007669"/>
    <property type="project" value="TreeGrafter"/>
</dbReference>
<dbReference type="Gene3D" id="3.30.50.10">
    <property type="entry name" value="Erythroid Transcription Factor GATA-1, subunit A"/>
    <property type="match status" value="1"/>
</dbReference>
<dbReference type="GO" id="GO:0000981">
    <property type="term" value="F:DNA-binding transcription factor activity, RNA polymerase II-specific"/>
    <property type="evidence" value="ECO:0007669"/>
    <property type="project" value="TreeGrafter"/>
</dbReference>
<dbReference type="FunFam" id="3.30.50.10:FF:000009">
    <property type="entry name" value="nuclear receptor subfamily 4 group A member 2"/>
    <property type="match status" value="1"/>
</dbReference>
<keyword evidence="2" id="KW-0479">Metal-binding</keyword>
<feature type="non-terminal residue" evidence="15">
    <location>
        <position position="1"/>
    </location>
</feature>
<keyword evidence="9" id="KW-0539">Nucleus</keyword>
<evidence type="ECO:0000256" key="3">
    <source>
        <dbReference type="ARBA" id="ARBA00022771"/>
    </source>
</evidence>
<protein>
    <recommendedName>
        <fullName evidence="11">Probable nuclear hormone receptor HR38</fullName>
    </recommendedName>
    <alternativeName>
        <fullName evidence="12">Nuclear receptor subfamily 4 group A member 4</fullName>
    </alternativeName>
</protein>
<evidence type="ECO:0000256" key="5">
    <source>
        <dbReference type="ARBA" id="ARBA00023015"/>
    </source>
</evidence>